<dbReference type="HOGENOM" id="CLU_059313_1_0_12"/>
<dbReference type="InterPro" id="IPR015421">
    <property type="entry name" value="PyrdxlP-dep_Trfase_major"/>
</dbReference>
<dbReference type="eggNOG" id="COG0399">
    <property type="taxonomic scope" value="Bacteria"/>
</dbReference>
<dbReference type="InterPro" id="IPR015424">
    <property type="entry name" value="PyrdxlP-dep_Trfase"/>
</dbReference>
<organism evidence="1 2">
    <name type="scientific">Sphaerochaeta globosa (strain ATCC BAA-1886 / DSM 22777 / Buddy)</name>
    <name type="common">Spirochaeta sp. (strain Buddy)</name>
    <dbReference type="NCBI Taxonomy" id="158189"/>
    <lineage>
        <taxon>Bacteria</taxon>
        <taxon>Pseudomonadati</taxon>
        <taxon>Spirochaetota</taxon>
        <taxon>Spirochaetia</taxon>
        <taxon>Spirochaetales</taxon>
        <taxon>Sphaerochaetaceae</taxon>
        <taxon>Sphaerochaeta</taxon>
    </lineage>
</organism>
<sequence length="352" mass="40260">MRMRIGSMFTLQEPSQCSSSYFTALGADVQSFLSGRCALYACLLDCANASRPKLAYVPAYTCETVLSSYEKAGYALRFYDVDQAELKPIFKYEDLADVSVLNLCGYYGFSRYDKAFLEVCRQNGITIIQDTTHSLFSQDGHYPNADYYAGSVRKWLGIASGGVAVKRKESFSVEPLKADEEHLMGRYKAMEYQKLANKSGNDTYAEQASSIFWETEMRLRHMFDAFAGDEKSKTILNSLDPTHMIEKRRENYQTVLNALTPSPQCQPIFKSLDEATCPSHFTFYSEDRQRAQQQLERQSIKSTVYWPLPPMLTNKEQFPHALWIYDHVMSIQIDQRYSKEDMEYLGKALAGL</sequence>
<name>F0RT10_SPHGB</name>
<dbReference type="Proteomes" id="UP000008466">
    <property type="component" value="Chromosome"/>
</dbReference>
<dbReference type="InterPro" id="IPR015422">
    <property type="entry name" value="PyrdxlP-dep_Trfase_small"/>
</dbReference>
<dbReference type="EMBL" id="CP002541">
    <property type="protein sequence ID" value="ADY13957.1"/>
    <property type="molecule type" value="Genomic_DNA"/>
</dbReference>
<dbReference type="Gene3D" id="3.90.1150.10">
    <property type="entry name" value="Aspartate Aminotransferase, domain 1"/>
    <property type="match status" value="1"/>
</dbReference>
<dbReference type="Gene3D" id="3.40.640.10">
    <property type="entry name" value="Type I PLP-dependent aspartate aminotransferase-like (Major domain)"/>
    <property type="match status" value="1"/>
</dbReference>
<dbReference type="AlphaFoldDB" id="F0RT10"/>
<protein>
    <recommendedName>
        <fullName evidence="3">DegT/DnrJ/EryC1/StrS aminotransferase</fullName>
    </recommendedName>
</protein>
<dbReference type="RefSeq" id="WP_013607806.1">
    <property type="nucleotide sequence ID" value="NC_015152.1"/>
</dbReference>
<proteinExistence type="predicted"/>
<accession>F0RT10</accession>
<dbReference type="STRING" id="158189.SpiBuddy_2136"/>
<dbReference type="KEGG" id="sbu:SpiBuddy_2136"/>
<gene>
    <name evidence="1" type="ordered locus">SpiBuddy_2136</name>
</gene>
<dbReference type="OrthoDB" id="8955051at2"/>
<evidence type="ECO:0008006" key="3">
    <source>
        <dbReference type="Google" id="ProtNLM"/>
    </source>
</evidence>
<dbReference type="SUPFAM" id="SSF53383">
    <property type="entry name" value="PLP-dependent transferases"/>
    <property type="match status" value="1"/>
</dbReference>
<evidence type="ECO:0000313" key="1">
    <source>
        <dbReference type="EMBL" id="ADY13957.1"/>
    </source>
</evidence>
<keyword evidence="2" id="KW-1185">Reference proteome</keyword>
<evidence type="ECO:0000313" key="2">
    <source>
        <dbReference type="Proteomes" id="UP000008466"/>
    </source>
</evidence>
<reference evidence="2" key="1">
    <citation type="submission" date="2011-02" db="EMBL/GenBank/DDBJ databases">
        <title>Complete sequence of Spirochaeta sp. Buddy.</title>
        <authorList>
            <person name="Lucas S."/>
            <person name="Copeland A."/>
            <person name="Lapidus A."/>
            <person name="Cheng J.-F."/>
            <person name="Goodwin L."/>
            <person name="Pitluck S."/>
            <person name="Zeytun A."/>
            <person name="Detter J.C."/>
            <person name="Han C."/>
            <person name="Tapia R."/>
            <person name="Land M."/>
            <person name="Hauser L."/>
            <person name="Kyrpides N."/>
            <person name="Ivanova N."/>
            <person name="Mikhailova N."/>
            <person name="Pagani I."/>
            <person name="Ritalahti K.M."/>
            <person name="Loeffler F.E."/>
            <person name="Woyke T."/>
        </authorList>
    </citation>
    <scope>NUCLEOTIDE SEQUENCE [LARGE SCALE GENOMIC DNA]</scope>
    <source>
        <strain evidence="2">ATCC BAA-1886 / DSM 22777 / Buddy</strain>
    </source>
</reference>